<keyword evidence="3" id="KW-1185">Reference proteome</keyword>
<sequence length="159" mass="17997">MVLWNSKLSVSRHTSLFSTGVHGGVAMAALLAPWPVNSVYFWLPSLAIIMVSWIWSQKNIRHCQGRLVLLSGNKVYWQKAGWDITQPPWFSRYGILVTLHAVKQTENAYDQRAVVYPVTSSVISPAISPVILWVASDSVSPEAWRHLNQLMHQYPDIDI</sequence>
<dbReference type="Pfam" id="PF07254">
    <property type="entry name" value="Cpta_toxin"/>
    <property type="match status" value="1"/>
</dbReference>
<comment type="caution">
    <text evidence="2">The sequence shown here is derived from an EMBL/GenBank/DDBJ whole genome shotgun (WGS) entry which is preliminary data.</text>
</comment>
<dbReference type="Proteomes" id="UP001271640">
    <property type="component" value="Unassembled WGS sequence"/>
</dbReference>
<reference evidence="3" key="1">
    <citation type="journal article" date="2024" name="Toxins">
        <title>Genome Sequence Analysis of Native Xenorhabdus Strains Isolated from Entomopathogenic Nematodes in Argentina.</title>
        <authorList>
            <person name="Palma L."/>
            <person name="Frizzo L."/>
            <person name="Kaiser S."/>
            <person name="Berry C."/>
            <person name="Caballero P."/>
            <person name="Bode H.B."/>
            <person name="Del Valle E.E."/>
        </authorList>
    </citation>
    <scope>NUCLEOTIDE SEQUENCE [LARGE SCALE GENOMIC DNA]</scope>
    <source>
        <strain evidence="3">Reich</strain>
    </source>
</reference>
<feature type="transmembrane region" description="Helical" evidence="1">
    <location>
        <begin position="40"/>
        <end position="56"/>
    </location>
</feature>
<accession>A0ABU4SM13</accession>
<proteinExistence type="predicted"/>
<evidence type="ECO:0008006" key="4">
    <source>
        <dbReference type="Google" id="ProtNLM"/>
    </source>
</evidence>
<evidence type="ECO:0000256" key="1">
    <source>
        <dbReference type="SAM" id="Phobius"/>
    </source>
</evidence>
<keyword evidence="1" id="KW-0812">Transmembrane</keyword>
<dbReference type="EMBL" id="VCDP01000037">
    <property type="protein sequence ID" value="MDX7999683.1"/>
    <property type="molecule type" value="Genomic_DNA"/>
</dbReference>
<protein>
    <recommendedName>
        <fullName evidence="4">Toxin CptA</fullName>
    </recommendedName>
</protein>
<keyword evidence="1" id="KW-1133">Transmembrane helix</keyword>
<gene>
    <name evidence="2" type="ORF">FE394_10800</name>
</gene>
<keyword evidence="1" id="KW-0472">Membrane</keyword>
<organism evidence="2 3">
    <name type="scientific">Xenorhabdus littoralis</name>
    <dbReference type="NCBI Taxonomy" id="2582835"/>
    <lineage>
        <taxon>Bacteria</taxon>
        <taxon>Pseudomonadati</taxon>
        <taxon>Pseudomonadota</taxon>
        <taxon>Gammaproteobacteria</taxon>
        <taxon>Enterobacterales</taxon>
        <taxon>Morganellaceae</taxon>
        <taxon>Xenorhabdus</taxon>
    </lineage>
</organism>
<name>A0ABU4SM13_9GAMM</name>
<evidence type="ECO:0000313" key="3">
    <source>
        <dbReference type="Proteomes" id="UP001271640"/>
    </source>
</evidence>
<feature type="transmembrane region" description="Helical" evidence="1">
    <location>
        <begin position="16"/>
        <end position="34"/>
    </location>
</feature>
<dbReference type="RefSeq" id="WP_319926400.1">
    <property type="nucleotide sequence ID" value="NZ_VCDP01000037.1"/>
</dbReference>
<evidence type="ECO:0000313" key="2">
    <source>
        <dbReference type="EMBL" id="MDX7999683.1"/>
    </source>
</evidence>
<dbReference type="InterPro" id="IPR009883">
    <property type="entry name" value="YgfX"/>
</dbReference>